<sequence length="453" mass="51877">MDFKLKKITTDLNSFEIFNIFKDFKEVIFLESQRDFSTMGRYCFIGINPYKTFRYKNGVCTVNGEDIKEDCFLYLDKIFKANKFENNSDLPFIAGGIGYFSYDLGKDIEDLPNKSIEDVVIPNCYFNFYDNIIIYDNVTKSCHVTALGKLKDSDCSIVDIENLIKRGHKLESEDYSDLKYKIDEFKSNFQRDEYINAVSKVRSYIESGDIYITNLTQRYEKETLKKPFDIYKTLRTINPAPFAAYMNLDGFDIVSSSPERFLKVYNNVVETRPIKGTRPRGENKEDDLKFKNELINSEKDKSELLMIVDLERNDLSKVCSAGSVKVTELFKLEEYSTVFHLVSTVVGDIKEKYSSIDLIKAAFPGGSITGAPKIRSMEIIDEIEKVNRNIYTGAIGYIGFDGNVDLNIVIRTILLKDNKAYFGVGGGITYESEEVMEYDETLDKAKALMKALS</sequence>
<dbReference type="GO" id="GO:0000162">
    <property type="term" value="P:L-tryptophan biosynthetic process"/>
    <property type="evidence" value="ECO:0007669"/>
    <property type="project" value="TreeGrafter"/>
</dbReference>
<dbReference type="Pfam" id="PF04715">
    <property type="entry name" value="Anth_synt_I_N"/>
    <property type="match status" value="1"/>
</dbReference>
<dbReference type="Gene3D" id="3.60.120.10">
    <property type="entry name" value="Anthranilate synthase"/>
    <property type="match status" value="1"/>
</dbReference>
<feature type="domain" description="Anthranilate synthase component I N-terminal" evidence="12">
    <location>
        <begin position="16"/>
        <end position="144"/>
    </location>
</feature>
<dbReference type="Proteomes" id="UP000481872">
    <property type="component" value="Unassembled WGS sequence"/>
</dbReference>
<evidence type="ECO:0000256" key="6">
    <source>
        <dbReference type="ARBA" id="ARBA00022723"/>
    </source>
</evidence>
<dbReference type="InterPro" id="IPR019999">
    <property type="entry name" value="Anth_synth_I-like"/>
</dbReference>
<dbReference type="NCBIfam" id="TIGR00553">
    <property type="entry name" value="pabB"/>
    <property type="match status" value="1"/>
</dbReference>
<keyword evidence="6" id="KW-0479">Metal-binding</keyword>
<feature type="domain" description="Chorismate-utilising enzyme C-terminal" evidence="11">
    <location>
        <begin position="191"/>
        <end position="444"/>
    </location>
</feature>
<evidence type="ECO:0000256" key="1">
    <source>
        <dbReference type="ARBA" id="ARBA00001946"/>
    </source>
</evidence>
<keyword evidence="5 13" id="KW-0808">Transferase</keyword>
<evidence type="ECO:0000256" key="7">
    <source>
        <dbReference type="ARBA" id="ARBA00022842"/>
    </source>
</evidence>
<evidence type="ECO:0000259" key="11">
    <source>
        <dbReference type="Pfam" id="PF00425"/>
    </source>
</evidence>
<keyword evidence="7" id="KW-0460">Magnesium</keyword>
<keyword evidence="8" id="KW-0456">Lyase</keyword>
<dbReference type="InterPro" id="IPR015890">
    <property type="entry name" value="Chorismate_C"/>
</dbReference>
<dbReference type="RefSeq" id="WP_199869878.1">
    <property type="nucleotide sequence ID" value="NZ_JAAGPU010000014.1"/>
</dbReference>
<organism evidence="13 14">
    <name type="scientific">Clostridium senegalense</name>
    <dbReference type="NCBI Taxonomy" id="1465809"/>
    <lineage>
        <taxon>Bacteria</taxon>
        <taxon>Bacillati</taxon>
        <taxon>Bacillota</taxon>
        <taxon>Clostridia</taxon>
        <taxon>Eubacteriales</taxon>
        <taxon>Clostridiaceae</taxon>
        <taxon>Clostridium</taxon>
    </lineage>
</organism>
<dbReference type="PANTHER" id="PTHR11236">
    <property type="entry name" value="AMINOBENZOATE/ANTHRANILATE SYNTHASE"/>
    <property type="match status" value="1"/>
</dbReference>
<dbReference type="PANTHER" id="PTHR11236:SF48">
    <property type="entry name" value="ISOCHORISMATE SYNTHASE MENF"/>
    <property type="match status" value="1"/>
</dbReference>
<evidence type="ECO:0000256" key="9">
    <source>
        <dbReference type="ARBA" id="ARBA00025634"/>
    </source>
</evidence>
<keyword evidence="13" id="KW-0032">Aminotransferase</keyword>
<evidence type="ECO:0000256" key="8">
    <source>
        <dbReference type="ARBA" id="ARBA00023239"/>
    </source>
</evidence>
<keyword evidence="14" id="KW-1185">Reference proteome</keyword>
<dbReference type="GO" id="GO:0046872">
    <property type="term" value="F:metal ion binding"/>
    <property type="evidence" value="ECO:0007669"/>
    <property type="project" value="UniProtKB-KW"/>
</dbReference>
<comment type="cofactor">
    <cofactor evidence="1">
        <name>Mg(2+)</name>
        <dbReference type="ChEBI" id="CHEBI:18420"/>
    </cofactor>
</comment>
<evidence type="ECO:0000256" key="2">
    <source>
        <dbReference type="ARBA" id="ARBA00011575"/>
    </source>
</evidence>
<dbReference type="GO" id="GO:0046820">
    <property type="term" value="F:4-amino-4-deoxychorismate synthase activity"/>
    <property type="evidence" value="ECO:0007669"/>
    <property type="project" value="UniProtKB-EC"/>
</dbReference>
<dbReference type="EC" id="2.6.1.85" evidence="3"/>
<dbReference type="GO" id="GO:0009396">
    <property type="term" value="P:folic acid-containing compound biosynthetic process"/>
    <property type="evidence" value="ECO:0007669"/>
    <property type="project" value="InterPro"/>
</dbReference>
<comment type="function">
    <text evidence="9">Part of a heterotetrameric complex that catalyzes the two-step biosynthesis of anthranilate, an intermediate in the biosynthesis of L-tryptophan. In the first step, the glutamine-binding beta subunit (TrpG) of anthranilate synthase (AS) provides the glutamine amidotransferase activity which generates ammonia as a substrate that, along with chorismate, is used in the second step, catalyzed by the large alpha subunit of AS (TrpE) to produce anthranilate. In the absence of TrpG, TrpE can synthesize anthranilate directly from chorismate and high concentrations of ammonia.</text>
</comment>
<proteinExistence type="predicted"/>
<dbReference type="InterPro" id="IPR005802">
    <property type="entry name" value="ADC_synth_comp_1"/>
</dbReference>
<reference evidence="13 14" key="1">
    <citation type="submission" date="2020-02" db="EMBL/GenBank/DDBJ databases">
        <title>Genome assembly of a novel Clostridium senegalense strain.</title>
        <authorList>
            <person name="Gupta T.B."/>
            <person name="Jauregui R."/>
            <person name="Maclean P."/>
            <person name="Nawarathana A."/>
            <person name="Brightwell G."/>
        </authorList>
    </citation>
    <scope>NUCLEOTIDE SEQUENCE [LARGE SCALE GENOMIC DNA]</scope>
    <source>
        <strain evidence="13 14">AGRFS4</strain>
    </source>
</reference>
<dbReference type="GO" id="GO:0004049">
    <property type="term" value="F:anthranilate synthase activity"/>
    <property type="evidence" value="ECO:0007669"/>
    <property type="project" value="UniProtKB-EC"/>
</dbReference>
<dbReference type="EMBL" id="JAAGPU010000014">
    <property type="protein sequence ID" value="NEU04937.1"/>
    <property type="molecule type" value="Genomic_DNA"/>
</dbReference>
<evidence type="ECO:0000259" key="12">
    <source>
        <dbReference type="Pfam" id="PF04715"/>
    </source>
</evidence>
<evidence type="ECO:0000313" key="14">
    <source>
        <dbReference type="Proteomes" id="UP000481872"/>
    </source>
</evidence>
<evidence type="ECO:0000256" key="4">
    <source>
        <dbReference type="ARBA" id="ARBA00020653"/>
    </source>
</evidence>
<comment type="catalytic activity">
    <reaction evidence="10">
        <text>chorismate + L-glutamine = anthranilate + pyruvate + L-glutamate + H(+)</text>
        <dbReference type="Rhea" id="RHEA:21732"/>
        <dbReference type="ChEBI" id="CHEBI:15361"/>
        <dbReference type="ChEBI" id="CHEBI:15378"/>
        <dbReference type="ChEBI" id="CHEBI:16567"/>
        <dbReference type="ChEBI" id="CHEBI:29748"/>
        <dbReference type="ChEBI" id="CHEBI:29985"/>
        <dbReference type="ChEBI" id="CHEBI:58359"/>
        <dbReference type="EC" id="4.1.3.27"/>
    </reaction>
</comment>
<dbReference type="Pfam" id="PF00425">
    <property type="entry name" value="Chorismate_bind"/>
    <property type="match status" value="1"/>
</dbReference>
<dbReference type="AlphaFoldDB" id="A0A6M0H336"/>
<evidence type="ECO:0000256" key="5">
    <source>
        <dbReference type="ARBA" id="ARBA00022679"/>
    </source>
</evidence>
<comment type="subunit">
    <text evidence="2">Heterotetramer consisting of two non-identical subunits: a beta subunit (TrpG) and a large alpha subunit (TrpE).</text>
</comment>
<comment type="caution">
    <text evidence="13">The sequence shown here is derived from an EMBL/GenBank/DDBJ whole genome shotgun (WGS) entry which is preliminary data.</text>
</comment>
<evidence type="ECO:0000256" key="10">
    <source>
        <dbReference type="ARBA" id="ARBA00047683"/>
    </source>
</evidence>
<accession>A0A6M0H336</accession>
<dbReference type="PRINTS" id="PR00095">
    <property type="entry name" value="ANTSNTHASEI"/>
</dbReference>
<evidence type="ECO:0000313" key="13">
    <source>
        <dbReference type="EMBL" id="NEU04937.1"/>
    </source>
</evidence>
<dbReference type="InterPro" id="IPR006805">
    <property type="entry name" value="Anth_synth_I_N"/>
</dbReference>
<protein>
    <recommendedName>
        <fullName evidence="4">Anthranilate synthase component 1</fullName>
        <ecNumber evidence="3">2.6.1.85</ecNumber>
    </recommendedName>
</protein>
<dbReference type="InterPro" id="IPR005801">
    <property type="entry name" value="ADC_synthase"/>
</dbReference>
<name>A0A6M0H336_9CLOT</name>
<gene>
    <name evidence="13" type="primary">pabB</name>
    <name evidence="13" type="ORF">G3M99_08735</name>
</gene>
<dbReference type="SUPFAM" id="SSF56322">
    <property type="entry name" value="ADC synthase"/>
    <property type="match status" value="1"/>
</dbReference>
<evidence type="ECO:0000256" key="3">
    <source>
        <dbReference type="ARBA" id="ARBA00013139"/>
    </source>
</evidence>